<reference evidence="6 7" key="1">
    <citation type="submission" date="2019-06" db="EMBL/GenBank/DDBJ databases">
        <title>Echinicola alkalisoli sp. nov. isolated from saline soil.</title>
        <authorList>
            <person name="Sun J.-Q."/>
            <person name="Xu L."/>
        </authorList>
    </citation>
    <scope>NUCLEOTIDE SEQUENCE [LARGE SCALE GENOMIC DNA]</scope>
    <source>
        <strain evidence="6 7">LN3S3</strain>
    </source>
</reference>
<dbReference type="GO" id="GO:0046872">
    <property type="term" value="F:metal ion binding"/>
    <property type="evidence" value="ECO:0007669"/>
    <property type="project" value="UniProtKB-KW"/>
</dbReference>
<dbReference type="InterPro" id="IPR011429">
    <property type="entry name" value="Cyt_c_Planctomycete-type"/>
</dbReference>
<accession>A0A514CDJ9</accession>
<dbReference type="Pfam" id="PF07583">
    <property type="entry name" value="PSCyt2"/>
    <property type="match status" value="1"/>
</dbReference>
<evidence type="ECO:0000259" key="5">
    <source>
        <dbReference type="PROSITE" id="PS51007"/>
    </source>
</evidence>
<dbReference type="InterPro" id="IPR009056">
    <property type="entry name" value="Cyt_c-like_dom"/>
</dbReference>
<protein>
    <submittedName>
        <fullName evidence="6">DUF1553 domain-containing protein</fullName>
    </submittedName>
</protein>
<dbReference type="Pfam" id="PF07635">
    <property type="entry name" value="PSCyt1"/>
    <property type="match status" value="1"/>
</dbReference>
<dbReference type="OrthoDB" id="1450284at2"/>
<feature type="domain" description="Cytochrome c" evidence="5">
    <location>
        <begin position="30"/>
        <end position="129"/>
    </location>
</feature>
<dbReference type="InterPro" id="IPR036909">
    <property type="entry name" value="Cyt_c-like_dom_sf"/>
</dbReference>
<organism evidence="6 7">
    <name type="scientific">Echinicola soli</name>
    <dbReference type="NCBI Taxonomy" id="2591634"/>
    <lineage>
        <taxon>Bacteria</taxon>
        <taxon>Pseudomonadati</taxon>
        <taxon>Bacteroidota</taxon>
        <taxon>Cytophagia</taxon>
        <taxon>Cytophagales</taxon>
        <taxon>Cyclobacteriaceae</taxon>
        <taxon>Echinicola</taxon>
    </lineage>
</organism>
<evidence type="ECO:0000256" key="3">
    <source>
        <dbReference type="ARBA" id="ARBA00023004"/>
    </source>
</evidence>
<dbReference type="SUPFAM" id="SSF46626">
    <property type="entry name" value="Cytochrome c"/>
    <property type="match status" value="1"/>
</dbReference>
<dbReference type="GO" id="GO:0009055">
    <property type="term" value="F:electron transfer activity"/>
    <property type="evidence" value="ECO:0007669"/>
    <property type="project" value="InterPro"/>
</dbReference>
<dbReference type="AlphaFoldDB" id="A0A514CDJ9"/>
<sequence>MTLRNFHNDILLSSLTGMAMVLVCCLSCSESQTTDKVDFNAEVRPIINSKCISCHGGVKQSGGFSLLFEEDALTATKSGTPAIIPSEAHISEMIKRIESTDPDERMPPEGAPLSKEEIATLKKWINQGAQWEDHWAFIPPKNPELPAVDQEDWVKNPIDQFILAKLENKGLTPTEEAPPAELIRRLSLDVIGLPPRQEMVERFQRNPSDKTYEAIVDELLASPRYGEHWAAMWMDLARYADTKGYQKDRHRPMWKFRDWTINAFNANMPFDQFTIEQIAGDLLPTPSKDQLIATGFHRNTMTNDESGTDDEEFRVAAVLDRVNTTWEVWQGITFACVQCHSHPYDPIRHDEYYEFYAFFNNTRDADTWTDSPTIPVYTDIEAAERAKIMHWLDSTKSHNTVNYQLSSLIKEKETALESIKPDPLPVMAELPAGEKRKTYVFERGNWMTHGDQVSPGVPGSMPNLPKDAPNNRLGLAQWLVNDDNPLTARVTVNRIWGKLFGKGIVETQEDFGSQGIPPTHPELLDWLAIHFRETQTWHIKKLLKTIVMSATYRQSSTVTPELLEKDPANYWLARGPRVRLSAEQVHDQALAVSGLLSGKMLGPSVMPPQPEGIWQVINNPEKWVQSTGDDRHRRGLYTYWRRTSPYPSMMAFDSPSREVCVNRRISTNTPLQALVTLNDPVYIEAAQALAKKMSISEGSVKDQIAYGYELALFEAPTEATLKTLVALYEEAKDHFGNGKFSLVNLDQEIKDPDMNAKTIVANAIMNLDVFVTKN</sequence>
<proteinExistence type="predicted"/>
<keyword evidence="7" id="KW-1185">Reference proteome</keyword>
<dbReference type="InterPro" id="IPR011444">
    <property type="entry name" value="DUF1549"/>
</dbReference>
<name>A0A514CDJ9_9BACT</name>
<dbReference type="PROSITE" id="PS51007">
    <property type="entry name" value="CYTC"/>
    <property type="match status" value="1"/>
</dbReference>
<dbReference type="Pfam" id="PF07587">
    <property type="entry name" value="PSD1"/>
    <property type="match status" value="1"/>
</dbReference>
<dbReference type="RefSeq" id="WP_141613165.1">
    <property type="nucleotide sequence ID" value="NZ_CP041253.1"/>
</dbReference>
<dbReference type="EMBL" id="CP041253">
    <property type="protein sequence ID" value="QDH77901.1"/>
    <property type="molecule type" value="Genomic_DNA"/>
</dbReference>
<evidence type="ECO:0000256" key="2">
    <source>
        <dbReference type="ARBA" id="ARBA00022723"/>
    </source>
</evidence>
<gene>
    <name evidence="6" type="ORF">FKX85_02115</name>
</gene>
<keyword evidence="2 4" id="KW-0479">Metal-binding</keyword>
<dbReference type="PANTHER" id="PTHR35889">
    <property type="entry name" value="CYCLOINULO-OLIGOSACCHARIDE FRUCTANOTRANSFERASE-RELATED"/>
    <property type="match status" value="1"/>
</dbReference>
<evidence type="ECO:0000313" key="7">
    <source>
        <dbReference type="Proteomes" id="UP000316614"/>
    </source>
</evidence>
<dbReference type="GO" id="GO:0020037">
    <property type="term" value="F:heme binding"/>
    <property type="evidence" value="ECO:0007669"/>
    <property type="project" value="InterPro"/>
</dbReference>
<evidence type="ECO:0000256" key="4">
    <source>
        <dbReference type="PROSITE-ProRule" id="PRU00433"/>
    </source>
</evidence>
<keyword evidence="3 4" id="KW-0408">Iron</keyword>
<evidence type="ECO:0000256" key="1">
    <source>
        <dbReference type="ARBA" id="ARBA00022617"/>
    </source>
</evidence>
<dbReference type="KEGG" id="echi:FKX85_02115"/>
<evidence type="ECO:0000313" key="6">
    <source>
        <dbReference type="EMBL" id="QDH77901.1"/>
    </source>
</evidence>
<dbReference type="PANTHER" id="PTHR35889:SF3">
    <property type="entry name" value="F-BOX DOMAIN-CONTAINING PROTEIN"/>
    <property type="match status" value="1"/>
</dbReference>
<dbReference type="InterPro" id="IPR022655">
    <property type="entry name" value="DUF1553"/>
</dbReference>
<dbReference type="Proteomes" id="UP000316614">
    <property type="component" value="Chromosome"/>
</dbReference>
<keyword evidence="1 4" id="KW-0349">Heme</keyword>